<dbReference type="OrthoDB" id="4106239at2759"/>
<dbReference type="PANTHER" id="PTHR24148">
    <property type="entry name" value="ANKYRIN REPEAT DOMAIN-CONTAINING PROTEIN 39 HOMOLOG-RELATED"/>
    <property type="match status" value="1"/>
</dbReference>
<dbReference type="STRING" id="1220924.W2RQ72"/>
<dbReference type="PANTHER" id="PTHR24148:SF64">
    <property type="entry name" value="HETEROKARYON INCOMPATIBILITY DOMAIN-CONTAINING PROTEIN"/>
    <property type="match status" value="1"/>
</dbReference>
<evidence type="ECO:0008006" key="3">
    <source>
        <dbReference type="Google" id="ProtNLM"/>
    </source>
</evidence>
<dbReference type="HOGENOM" id="CLU_660622_0_0_1"/>
<protein>
    <recommendedName>
        <fullName evidence="3">Heterokaryon incompatibility domain-containing protein</fullName>
    </recommendedName>
</protein>
<dbReference type="InterPro" id="IPR052895">
    <property type="entry name" value="HetReg/Transcr_Mod"/>
</dbReference>
<gene>
    <name evidence="1" type="ORF">HMPREF1541_06485</name>
</gene>
<dbReference type="Proteomes" id="UP000030752">
    <property type="component" value="Unassembled WGS sequence"/>
</dbReference>
<keyword evidence="2" id="KW-1185">Reference proteome</keyword>
<reference evidence="1 2" key="1">
    <citation type="submission" date="2013-03" db="EMBL/GenBank/DDBJ databases">
        <title>The Genome Sequence of Phialophora europaea CBS 101466.</title>
        <authorList>
            <consortium name="The Broad Institute Genomics Platform"/>
            <person name="Cuomo C."/>
            <person name="de Hoog S."/>
            <person name="Gorbushina A."/>
            <person name="Walker B."/>
            <person name="Young S.K."/>
            <person name="Zeng Q."/>
            <person name="Gargeya S."/>
            <person name="Fitzgerald M."/>
            <person name="Haas B."/>
            <person name="Abouelleil A."/>
            <person name="Allen A.W."/>
            <person name="Alvarado L."/>
            <person name="Arachchi H.M."/>
            <person name="Berlin A.M."/>
            <person name="Chapman S.B."/>
            <person name="Gainer-Dewar J."/>
            <person name="Goldberg J."/>
            <person name="Griggs A."/>
            <person name="Gujja S."/>
            <person name="Hansen M."/>
            <person name="Howarth C."/>
            <person name="Imamovic A."/>
            <person name="Ireland A."/>
            <person name="Larimer J."/>
            <person name="McCowan C."/>
            <person name="Murphy C."/>
            <person name="Pearson M."/>
            <person name="Poon T.W."/>
            <person name="Priest M."/>
            <person name="Roberts A."/>
            <person name="Saif S."/>
            <person name="Shea T."/>
            <person name="Sisk P."/>
            <person name="Sykes S."/>
            <person name="Wortman J."/>
            <person name="Nusbaum C."/>
            <person name="Birren B."/>
        </authorList>
    </citation>
    <scope>NUCLEOTIDE SEQUENCE [LARGE SCALE GENOMIC DNA]</scope>
    <source>
        <strain evidence="1 2">CBS 101466</strain>
    </source>
</reference>
<dbReference type="EMBL" id="KB822722">
    <property type="protein sequence ID" value="ETN38450.1"/>
    <property type="molecule type" value="Genomic_DNA"/>
</dbReference>
<dbReference type="GeneID" id="19973824"/>
<name>W2RQ72_CYPE1</name>
<accession>W2RQ72</accession>
<organism evidence="1 2">
    <name type="scientific">Cyphellophora europaea (strain CBS 101466)</name>
    <name type="common">Phialophora europaea</name>
    <dbReference type="NCBI Taxonomy" id="1220924"/>
    <lineage>
        <taxon>Eukaryota</taxon>
        <taxon>Fungi</taxon>
        <taxon>Dikarya</taxon>
        <taxon>Ascomycota</taxon>
        <taxon>Pezizomycotina</taxon>
        <taxon>Eurotiomycetes</taxon>
        <taxon>Chaetothyriomycetidae</taxon>
        <taxon>Chaetothyriales</taxon>
        <taxon>Cyphellophoraceae</taxon>
        <taxon>Cyphellophora</taxon>
    </lineage>
</organism>
<dbReference type="Pfam" id="PF26639">
    <property type="entry name" value="Het-6_barrel"/>
    <property type="match status" value="1"/>
</dbReference>
<evidence type="ECO:0000313" key="2">
    <source>
        <dbReference type="Proteomes" id="UP000030752"/>
    </source>
</evidence>
<sequence>MGWECKIDSLTFSRAASRCNSLAMIENVKKVNVGPLGLFHLLNIAHSKEATNAVDYVYGIHSLATGNGLTLPMPDYRKSVEQIFIETARHCIDTEGKLTILAMVDGKAEPPLPSCAPKFPTSSEQPIMGDYSVSSDSKSSYRFDDSGLRLTVKGVFLDSVQSCGRAVPYRRGVLSPRFDALKNDFQGTVKSVVLDWLGRVVEKFEADANDAVDKLLWTMSLDEPTSDNQEPAMFDLGNFKYYFFRDAESLSAKDQRQANFMVEILGTRLNGRRLVLTESGSMGLGPEACEPGDSVVLIAGMRMPFIVRKAGLYWRLVGWAFVYGIMYGRSWRGDEGLDDIELV</sequence>
<dbReference type="AlphaFoldDB" id="W2RQ72"/>
<dbReference type="VEuPathDB" id="FungiDB:HMPREF1541_06485"/>
<proteinExistence type="predicted"/>
<dbReference type="InParanoid" id="W2RQ72"/>
<evidence type="ECO:0000313" key="1">
    <source>
        <dbReference type="EMBL" id="ETN38450.1"/>
    </source>
</evidence>
<dbReference type="RefSeq" id="XP_008719039.1">
    <property type="nucleotide sequence ID" value="XM_008720817.1"/>
</dbReference>